<comment type="caution">
    <text evidence="1">The sequence shown here is derived from an EMBL/GenBank/DDBJ whole genome shotgun (WGS) entry which is preliminary data.</text>
</comment>
<name>A0A0C2MZW5_THEKT</name>
<dbReference type="Proteomes" id="UP000031668">
    <property type="component" value="Unassembled WGS sequence"/>
</dbReference>
<dbReference type="AlphaFoldDB" id="A0A0C2MZW5"/>
<protein>
    <submittedName>
        <fullName evidence="1">Uncharacterized protein</fullName>
    </submittedName>
</protein>
<evidence type="ECO:0000313" key="1">
    <source>
        <dbReference type="EMBL" id="KII72911.1"/>
    </source>
</evidence>
<evidence type="ECO:0000313" key="2">
    <source>
        <dbReference type="Proteomes" id="UP000031668"/>
    </source>
</evidence>
<reference evidence="1 2" key="1">
    <citation type="journal article" date="2014" name="Genome Biol. Evol.">
        <title>The genome of the myxosporean Thelohanellus kitauei shows adaptations to nutrient acquisition within its fish host.</title>
        <authorList>
            <person name="Yang Y."/>
            <person name="Xiong J."/>
            <person name="Zhou Z."/>
            <person name="Huo F."/>
            <person name="Miao W."/>
            <person name="Ran C."/>
            <person name="Liu Y."/>
            <person name="Zhang J."/>
            <person name="Feng J."/>
            <person name="Wang M."/>
            <person name="Wang M."/>
            <person name="Wang L."/>
            <person name="Yao B."/>
        </authorList>
    </citation>
    <scope>NUCLEOTIDE SEQUENCE [LARGE SCALE GENOMIC DNA]</scope>
    <source>
        <strain evidence="1">Wuqing</strain>
    </source>
</reference>
<accession>A0A0C2MZW5</accession>
<sequence>MSIWIELFNDPNSEIDEKFADYVTKNEYFNEYDRGGNPNISNGVTIKSDYYEHQIMIDIKLVLRKNIYGFCRRLAERQAIYRSYIVDILFRDYSKFIDRLVPTLFYFSEHRELELYALQAYTCYGPDLDLFFILHALECGPKSTKLLPSIIVNLTNDVKRIWNGQVEIKKTILLDVITEILCTRSHEYGLIIEVYMLSIPSQLVLKYSGSTKIPDDAFILILFGKSGIDSQLLCKGKLHSNVLKNAADIFKLSRKKKWKSILRYNI</sequence>
<keyword evidence="2" id="KW-1185">Reference proteome</keyword>
<proteinExistence type="predicted"/>
<dbReference type="EMBL" id="JWZT01001076">
    <property type="protein sequence ID" value="KII72911.1"/>
    <property type="molecule type" value="Genomic_DNA"/>
</dbReference>
<organism evidence="1 2">
    <name type="scientific">Thelohanellus kitauei</name>
    <name type="common">Myxosporean</name>
    <dbReference type="NCBI Taxonomy" id="669202"/>
    <lineage>
        <taxon>Eukaryota</taxon>
        <taxon>Metazoa</taxon>
        <taxon>Cnidaria</taxon>
        <taxon>Myxozoa</taxon>
        <taxon>Myxosporea</taxon>
        <taxon>Bivalvulida</taxon>
        <taxon>Platysporina</taxon>
        <taxon>Myxobolidae</taxon>
        <taxon>Thelohanellus</taxon>
    </lineage>
</organism>
<gene>
    <name evidence="1" type="ORF">RF11_12380</name>
</gene>